<proteinExistence type="predicted"/>
<dbReference type="Gene3D" id="3.40.630.30">
    <property type="match status" value="1"/>
</dbReference>
<evidence type="ECO:0000259" key="1">
    <source>
        <dbReference type="Pfam" id="PF09924"/>
    </source>
</evidence>
<dbReference type="PANTHER" id="PTHR41373:SF1">
    <property type="entry name" value="PHOSPHATIDYLGLYCEROL LYSYLTRANSFERASE C-TERMINAL DOMAIN-CONTAINING PROTEIN"/>
    <property type="match status" value="1"/>
</dbReference>
<organism evidence="2 3">
    <name type="scientific">Anaerotruncus massiliensis</name>
    <name type="common">ex Liu et al. 2021</name>
    <dbReference type="NCBI Taxonomy" id="2321404"/>
    <lineage>
        <taxon>Bacteria</taxon>
        <taxon>Bacillati</taxon>
        <taxon>Bacillota</taxon>
        <taxon>Clostridia</taxon>
        <taxon>Eubacteriales</taxon>
        <taxon>Oscillospiraceae</taxon>
        <taxon>Anaerotruncus</taxon>
    </lineage>
</organism>
<dbReference type="InterPro" id="IPR016732">
    <property type="entry name" value="UCP018688"/>
</dbReference>
<gene>
    <name evidence="2" type="ORF">D4A47_08270</name>
</gene>
<feature type="domain" description="Phosphatidylglycerol lysyltransferase C-terminal" evidence="1">
    <location>
        <begin position="24"/>
        <end position="293"/>
    </location>
</feature>
<dbReference type="PANTHER" id="PTHR41373">
    <property type="entry name" value="DUF2156 DOMAIN-CONTAINING PROTEIN"/>
    <property type="match status" value="1"/>
</dbReference>
<dbReference type="Proteomes" id="UP000276301">
    <property type="component" value="Unassembled WGS sequence"/>
</dbReference>
<dbReference type="Pfam" id="PF09924">
    <property type="entry name" value="LPG_synthase_C"/>
    <property type="match status" value="1"/>
</dbReference>
<evidence type="ECO:0000313" key="2">
    <source>
        <dbReference type="EMBL" id="RLL10628.1"/>
    </source>
</evidence>
<evidence type="ECO:0000313" key="3">
    <source>
        <dbReference type="Proteomes" id="UP000276301"/>
    </source>
</evidence>
<dbReference type="InterPro" id="IPR024320">
    <property type="entry name" value="LPG_synthase_C"/>
</dbReference>
<sequence>MPDFRRITLADKEWIDPLLRMGNLRGSEYTFTNNFIYRSIYHIEVARMNDYYLVRSHREGGAYSYLYPAGGGDLRPVVDALVADAAELGVPFHMNGVPREGTAALEALFPGRFAFSETRDNFDYLYESEKLITLSGKKLHGKRNFVNRFLAENEGRWAYEAVTPENLPECWRMNVAWCAENGCGEDPSLAEETCAVKNCFDNFTALGLQGGLLRLDGGVVAYTMGLPLNSDTFIVHIEKAFSSVAGAYPMINQQFVSHNCADYRYVNREDDVGSEGLRKAKLSYRPAILLEKFEAVLKEPSGGR</sequence>
<comment type="caution">
    <text evidence="2">The sequence shown here is derived from an EMBL/GenBank/DDBJ whole genome shotgun (WGS) entry which is preliminary data.</text>
</comment>
<dbReference type="RefSeq" id="WP_121586934.1">
    <property type="nucleotide sequence ID" value="NZ_RCHT01000013.1"/>
</dbReference>
<reference evidence="2 3" key="1">
    <citation type="submission" date="2018-10" db="EMBL/GenBank/DDBJ databases">
        <title>Anaerotruncus faecis sp. nov., isolated from human feces.</title>
        <authorList>
            <person name="Wang Y.-J."/>
        </authorList>
    </citation>
    <scope>NUCLEOTIDE SEQUENCE [LARGE SCALE GENOMIC DNA]</scope>
    <source>
        <strain evidence="2 3">22A2-44</strain>
    </source>
</reference>
<dbReference type="EMBL" id="RCHT01000013">
    <property type="protein sequence ID" value="RLL10628.1"/>
    <property type="molecule type" value="Genomic_DNA"/>
</dbReference>
<dbReference type="PIRSF" id="PIRSF018688">
    <property type="entry name" value="UCP018688"/>
    <property type="match status" value="1"/>
</dbReference>
<accession>A0A498CY35</accession>
<name>A0A498CY35_9FIRM</name>
<protein>
    <submittedName>
        <fullName evidence="2">DUF2156 domain-containing protein</fullName>
    </submittedName>
</protein>
<keyword evidence="3" id="KW-1185">Reference proteome</keyword>
<dbReference type="AlphaFoldDB" id="A0A498CY35"/>
<dbReference type="InterPro" id="IPR016181">
    <property type="entry name" value="Acyl_CoA_acyltransferase"/>
</dbReference>
<dbReference type="SUPFAM" id="SSF55729">
    <property type="entry name" value="Acyl-CoA N-acyltransferases (Nat)"/>
    <property type="match status" value="2"/>
</dbReference>